<sequence length="408" mass="43165">MKTNISLSAAPFGVIGVVGHAGCGHANSHLGFIQDDSGGLSAVLGLLREATGLSLEIAECNVHTGLEDAYFQVKTVSGGEGIGTARRGITASEARLASHCVGKQAVCSQAIAVDCFGRVLGQGAMEVPVALQTAIANAALDSFVKAFSDQFIIKEEDLEGNCGKILGTVLDIHGVPVSVMALSNATIGGIGPNEDIEGNVNLYGKKDLSEKLHLDRIPSFVIEGKVCAEPLSSVIKEPTFLIRAFPGDDNTVAVKALLKAAQSLGLSVEYRPELLGRSDTAMEDLTRQQGRKIIEFGERLSKASTAQEKVRIAAELNEFCSQELGGITFMSNDVHKVMGGVGCIPGTSAVMSLFISREQLQKQVLPTLESEDVKNYDRIICAAVGYLNENLGQANEELIAAQEKYGMI</sequence>
<dbReference type="Proteomes" id="UP000462362">
    <property type="component" value="Unassembled WGS sequence"/>
</dbReference>
<dbReference type="AlphaFoldDB" id="A0A6I3S476"/>
<accession>A0A6I3S476</accession>
<organism evidence="1 2">
    <name type="scientific">Parasutterella excrementihominis</name>
    <dbReference type="NCBI Taxonomy" id="487175"/>
    <lineage>
        <taxon>Bacteria</taxon>
        <taxon>Pseudomonadati</taxon>
        <taxon>Pseudomonadota</taxon>
        <taxon>Betaproteobacteria</taxon>
        <taxon>Burkholderiales</taxon>
        <taxon>Sutterellaceae</taxon>
        <taxon>Parasutterella</taxon>
    </lineage>
</organism>
<dbReference type="RefSeq" id="WP_155168207.1">
    <property type="nucleotide sequence ID" value="NZ_WNCA01000013.1"/>
</dbReference>
<evidence type="ECO:0000313" key="2">
    <source>
        <dbReference type="Proteomes" id="UP000462362"/>
    </source>
</evidence>
<dbReference type="EMBL" id="WNCL01000007">
    <property type="protein sequence ID" value="MTU42688.1"/>
    <property type="molecule type" value="Genomic_DNA"/>
</dbReference>
<protein>
    <submittedName>
        <fullName evidence="1">Uncharacterized protein</fullName>
    </submittedName>
</protein>
<evidence type="ECO:0000313" key="1">
    <source>
        <dbReference type="EMBL" id="MTU42688.1"/>
    </source>
</evidence>
<name>A0A6I3S476_9BURK</name>
<reference evidence="1 2" key="1">
    <citation type="journal article" date="2019" name="Nat. Med.">
        <title>A library of human gut bacterial isolates paired with longitudinal multiomics data enables mechanistic microbiome research.</title>
        <authorList>
            <person name="Poyet M."/>
            <person name="Groussin M."/>
            <person name="Gibbons S.M."/>
            <person name="Avila-Pacheco J."/>
            <person name="Jiang X."/>
            <person name="Kearney S.M."/>
            <person name="Perrotta A.R."/>
            <person name="Berdy B."/>
            <person name="Zhao S."/>
            <person name="Lieberman T.D."/>
            <person name="Swanson P.K."/>
            <person name="Smith M."/>
            <person name="Roesemann S."/>
            <person name="Alexander J.E."/>
            <person name="Rich S.A."/>
            <person name="Livny J."/>
            <person name="Vlamakis H."/>
            <person name="Clish C."/>
            <person name="Bullock K."/>
            <person name="Deik A."/>
            <person name="Scott J."/>
            <person name="Pierce K.A."/>
            <person name="Xavier R.J."/>
            <person name="Alm E.J."/>
        </authorList>
    </citation>
    <scope>NUCLEOTIDE SEQUENCE [LARGE SCALE GENOMIC DNA]</scope>
    <source>
        <strain evidence="1 2">BIOML-A2</strain>
    </source>
</reference>
<gene>
    <name evidence="1" type="ORF">GMD42_03430</name>
</gene>
<proteinExistence type="predicted"/>
<comment type="caution">
    <text evidence="1">The sequence shown here is derived from an EMBL/GenBank/DDBJ whole genome shotgun (WGS) entry which is preliminary data.</text>
</comment>